<feature type="domain" description="HD-GYP" evidence="1">
    <location>
        <begin position="139"/>
        <end position="335"/>
    </location>
</feature>
<dbReference type="Pfam" id="PF13487">
    <property type="entry name" value="HD_5"/>
    <property type="match status" value="1"/>
</dbReference>
<dbReference type="InterPro" id="IPR003607">
    <property type="entry name" value="HD/PDEase_dom"/>
</dbReference>
<keyword evidence="3" id="KW-1185">Reference proteome</keyword>
<dbReference type="SUPFAM" id="SSF109604">
    <property type="entry name" value="HD-domain/PDEase-like"/>
    <property type="match status" value="1"/>
</dbReference>
<reference evidence="2 3" key="1">
    <citation type="submission" date="2023-08" db="EMBL/GenBank/DDBJ databases">
        <title>Whole-genome sequencing of halo(alkali)philic microorganisms from hypersaline lakes.</title>
        <authorList>
            <person name="Sorokin D.Y."/>
            <person name="Abbas B."/>
            <person name="Merkel A.Y."/>
        </authorList>
    </citation>
    <scope>NUCLEOTIDE SEQUENCE [LARGE SCALE GENOMIC DNA]</scope>
    <source>
        <strain evidence="2 3">AB-CW4</strain>
    </source>
</reference>
<accession>A0ABU0W561</accession>
<evidence type="ECO:0000313" key="3">
    <source>
        <dbReference type="Proteomes" id="UP001239019"/>
    </source>
</evidence>
<dbReference type="InterPro" id="IPR006675">
    <property type="entry name" value="HDIG_dom"/>
</dbReference>
<dbReference type="Pfam" id="PF11871">
    <property type="entry name" value="DUF3391"/>
    <property type="match status" value="1"/>
</dbReference>
<dbReference type="Proteomes" id="UP001239019">
    <property type="component" value="Unassembled WGS sequence"/>
</dbReference>
<dbReference type="EMBL" id="JAVDDT010000002">
    <property type="protein sequence ID" value="MDQ2069089.1"/>
    <property type="molecule type" value="Genomic_DNA"/>
</dbReference>
<dbReference type="PANTHER" id="PTHR43155">
    <property type="entry name" value="CYCLIC DI-GMP PHOSPHODIESTERASE PA4108-RELATED"/>
    <property type="match status" value="1"/>
</dbReference>
<dbReference type="SMART" id="SM00471">
    <property type="entry name" value="HDc"/>
    <property type="match status" value="1"/>
</dbReference>
<evidence type="ECO:0000313" key="2">
    <source>
        <dbReference type="EMBL" id="MDQ2069089.1"/>
    </source>
</evidence>
<dbReference type="InterPro" id="IPR037522">
    <property type="entry name" value="HD_GYP_dom"/>
</dbReference>
<sequence length="411" mass="46396">MKCKLRVTDVSTGMYVAELDRPWLESPFLFQGFVVESRRELAQLRETCQYVYVNPERSRSDLQSKIRRLAVLDRGEGAAAHAAEPPAEHRFRAFKRELARALDIREKTRQYLDVLMDDARLGKHVSIQGVHTVVTEMLDTILINPAATLWLIQLRDKDEHTALHSINTSVLSMIFARHEGMNREDIETIGMGALLHDIGKVRMPKSVLMKDGPLDREEWDMMRSHAEQGHRMLNQSGGVSEQVKTIVLQHHERLDGSGYPQHLHDNQIDRMALMVGLVDAYDAMTGDWPNSPPISPHKALASLRKTAGAQFGVELIERFIRCMGVYPIGTVVRLTTGAKGIVVSHNRASRLKPVLMMVEDPRGEPYRKRPLVDLASQKGESAGNWQIQQALDPHDFGDERLRSITAAESLI</sequence>
<dbReference type="Gene3D" id="1.10.3210.10">
    <property type="entry name" value="Hypothetical protein af1432"/>
    <property type="match status" value="1"/>
</dbReference>
<comment type="caution">
    <text evidence="2">The sequence shown here is derived from an EMBL/GenBank/DDBJ whole genome shotgun (WGS) entry which is preliminary data.</text>
</comment>
<dbReference type="PANTHER" id="PTHR43155:SF2">
    <property type="entry name" value="CYCLIC DI-GMP PHOSPHODIESTERASE PA4108"/>
    <property type="match status" value="1"/>
</dbReference>
<protein>
    <submittedName>
        <fullName evidence="2">HD-GYP domain-containing protein</fullName>
    </submittedName>
</protein>
<proteinExistence type="predicted"/>
<organism evidence="2 3">
    <name type="scientific">Natronospira bacteriovora</name>
    <dbReference type="NCBI Taxonomy" id="3069753"/>
    <lineage>
        <taxon>Bacteria</taxon>
        <taxon>Pseudomonadati</taxon>
        <taxon>Pseudomonadota</taxon>
        <taxon>Gammaproteobacteria</taxon>
        <taxon>Natronospirales</taxon>
        <taxon>Natronospiraceae</taxon>
        <taxon>Natronospira</taxon>
    </lineage>
</organism>
<dbReference type="CDD" id="cd00077">
    <property type="entry name" value="HDc"/>
    <property type="match status" value="1"/>
</dbReference>
<dbReference type="PROSITE" id="PS51832">
    <property type="entry name" value="HD_GYP"/>
    <property type="match status" value="1"/>
</dbReference>
<gene>
    <name evidence="2" type="ORF">RBH19_04300</name>
</gene>
<dbReference type="InterPro" id="IPR021812">
    <property type="entry name" value="DUF3391"/>
</dbReference>
<dbReference type="NCBIfam" id="TIGR00277">
    <property type="entry name" value="HDIG"/>
    <property type="match status" value="1"/>
</dbReference>
<evidence type="ECO:0000259" key="1">
    <source>
        <dbReference type="PROSITE" id="PS51832"/>
    </source>
</evidence>
<dbReference type="RefSeq" id="WP_306727583.1">
    <property type="nucleotide sequence ID" value="NZ_JAVDDT010000002.1"/>
</dbReference>
<name>A0ABU0W561_9GAMM</name>